<dbReference type="AlphaFoldDB" id="A0A6G7B9C4"/>
<dbReference type="SUPFAM" id="SSF53756">
    <property type="entry name" value="UDP-Glycosyltransferase/glycogen phosphorylase"/>
    <property type="match status" value="1"/>
</dbReference>
<feature type="domain" description="Glycosyltransferase subfamily 4-like N-terminal" evidence="2">
    <location>
        <begin position="13"/>
        <end position="170"/>
    </location>
</feature>
<dbReference type="GO" id="GO:0016757">
    <property type="term" value="F:glycosyltransferase activity"/>
    <property type="evidence" value="ECO:0007669"/>
    <property type="project" value="InterPro"/>
</dbReference>
<dbReference type="PANTHER" id="PTHR12526">
    <property type="entry name" value="GLYCOSYLTRANSFERASE"/>
    <property type="match status" value="1"/>
</dbReference>
<evidence type="ECO:0000259" key="1">
    <source>
        <dbReference type="Pfam" id="PF00534"/>
    </source>
</evidence>
<dbReference type="InterPro" id="IPR028098">
    <property type="entry name" value="Glyco_trans_4-like_N"/>
</dbReference>
<evidence type="ECO:0000259" key="2">
    <source>
        <dbReference type="Pfam" id="PF13439"/>
    </source>
</evidence>
<dbReference type="InterPro" id="IPR001296">
    <property type="entry name" value="Glyco_trans_1"/>
</dbReference>
<proteinExistence type="predicted"/>
<dbReference type="Pfam" id="PF13439">
    <property type="entry name" value="Glyco_transf_4"/>
    <property type="match status" value="1"/>
</dbReference>
<dbReference type="Gene3D" id="3.40.50.2000">
    <property type="entry name" value="Glycogen Phosphorylase B"/>
    <property type="match status" value="2"/>
</dbReference>
<name>A0A6G7B9C4_9LACO</name>
<sequence>MKVLHINAGLENGGGLYHIINLLSAAKMRNKDYELLTLAEGPVKAAAEEAKIKVTSLESNSRYDIKVFRRLIDYINQNNFDIVHTHGPRANLFLYLIHKKIKAKWVVTVHSDPLLDFANNGLIGKIFTKLNILALRHADRIFAITQRFADLLTDQVKIDPKKIIVIYNGIFFKNQIPVKLTHDKFNIINVARCEKIKGQDLLLKALHAADDQRLMLHIAGDGSQLPHLKELAKELKLEDQVIFHGFLSHTELTKLYQKMDLAVLSSYSESFPLVLLEAGDNELPLLSTTVGDIKKLIPDDEHGFIVNIGDEVALSEQLVNISKLSKKQLQMIAKKEKQYLANTFSIYNQLAEIDQGYQLLMK</sequence>
<reference evidence="3 4" key="1">
    <citation type="submission" date="2020-02" db="EMBL/GenBank/DDBJ databases">
        <title>Complete genome sequences of six Lactobacillus iners strains isolated from the human vagina.</title>
        <authorList>
            <person name="France M.T."/>
            <person name="Rutt L."/>
            <person name="Narina S."/>
            <person name="Arbaugh S."/>
            <person name="Humphrys M.S."/>
            <person name="Ma B."/>
            <person name="Hayward M.R."/>
            <person name="Relman D."/>
            <person name="Kwon D.S."/>
            <person name="Ravel J."/>
        </authorList>
    </citation>
    <scope>NUCLEOTIDE SEQUENCE [LARGE SCALE GENOMIC DNA]</scope>
    <source>
        <strain evidence="3 4">C0210C1</strain>
    </source>
</reference>
<accession>A0A6G7B9C4</accession>
<keyword evidence="3" id="KW-0808">Transferase</keyword>
<dbReference type="EMBL" id="CP049228">
    <property type="protein sequence ID" value="QIH24093.1"/>
    <property type="molecule type" value="Genomic_DNA"/>
</dbReference>
<evidence type="ECO:0000313" key="3">
    <source>
        <dbReference type="EMBL" id="QIH24093.1"/>
    </source>
</evidence>
<feature type="domain" description="Glycosyl transferase family 1" evidence="1">
    <location>
        <begin position="180"/>
        <end position="337"/>
    </location>
</feature>
<dbReference type="PANTHER" id="PTHR12526:SF638">
    <property type="entry name" value="SPORE COAT PROTEIN SA"/>
    <property type="match status" value="1"/>
</dbReference>
<dbReference type="RefSeq" id="WP_164824053.1">
    <property type="nucleotide sequence ID" value="NZ_CP049228.1"/>
</dbReference>
<protein>
    <submittedName>
        <fullName evidence="3">Glycosyltransferase family 4 protein</fullName>
    </submittedName>
</protein>
<gene>
    <name evidence="3" type="ORF">G6Z83_05300</name>
</gene>
<dbReference type="Proteomes" id="UP000501676">
    <property type="component" value="Chromosome"/>
</dbReference>
<organism evidence="3 4">
    <name type="scientific">Lactobacillus iners</name>
    <dbReference type="NCBI Taxonomy" id="147802"/>
    <lineage>
        <taxon>Bacteria</taxon>
        <taxon>Bacillati</taxon>
        <taxon>Bacillota</taxon>
        <taxon>Bacilli</taxon>
        <taxon>Lactobacillales</taxon>
        <taxon>Lactobacillaceae</taxon>
        <taxon>Lactobacillus</taxon>
    </lineage>
</organism>
<evidence type="ECO:0000313" key="4">
    <source>
        <dbReference type="Proteomes" id="UP000501676"/>
    </source>
</evidence>
<dbReference type="Pfam" id="PF00534">
    <property type="entry name" value="Glycos_transf_1"/>
    <property type="match status" value="1"/>
</dbReference>